<dbReference type="InterPro" id="IPR032710">
    <property type="entry name" value="NTF2-like_dom_sf"/>
</dbReference>
<organism evidence="2 3">
    <name type="scientific">Rhizorhabdus dicambivorans</name>
    <dbReference type="NCBI Taxonomy" id="1850238"/>
    <lineage>
        <taxon>Bacteria</taxon>
        <taxon>Pseudomonadati</taxon>
        <taxon>Pseudomonadota</taxon>
        <taxon>Alphaproteobacteria</taxon>
        <taxon>Sphingomonadales</taxon>
        <taxon>Sphingomonadaceae</taxon>
        <taxon>Rhizorhabdus</taxon>
    </lineage>
</organism>
<reference evidence="2 3" key="1">
    <citation type="submission" date="2017-09" db="EMBL/GenBank/DDBJ databases">
        <title>The Catabolism of 3,6-Dichlorosalicylic acid is Initiated by the Cytochrome P450 Monooxygenase DsmABC in Rhizorhabdus dicambivorans Ndbn-20.</title>
        <authorList>
            <person name="Na L."/>
        </authorList>
    </citation>
    <scope>NUCLEOTIDE SEQUENCE [LARGE SCALE GENOMIC DNA]</scope>
    <source>
        <strain evidence="2 3">Ndbn-20m</strain>
    </source>
</reference>
<dbReference type="Pfam" id="PF12680">
    <property type="entry name" value="SnoaL_2"/>
    <property type="match status" value="1"/>
</dbReference>
<evidence type="ECO:0000259" key="1">
    <source>
        <dbReference type="Pfam" id="PF12680"/>
    </source>
</evidence>
<dbReference type="SUPFAM" id="SSF54427">
    <property type="entry name" value="NTF2-like"/>
    <property type="match status" value="1"/>
</dbReference>
<dbReference type="Gene3D" id="3.10.450.50">
    <property type="match status" value="1"/>
</dbReference>
<evidence type="ECO:0000313" key="2">
    <source>
        <dbReference type="EMBL" id="PCE41678.1"/>
    </source>
</evidence>
<name>A0A2A4FW62_9SPHN</name>
<dbReference type="OrthoDB" id="7061942at2"/>
<dbReference type="InterPro" id="IPR037401">
    <property type="entry name" value="SnoaL-like"/>
</dbReference>
<feature type="domain" description="SnoaL-like" evidence="1">
    <location>
        <begin position="11"/>
        <end position="113"/>
    </location>
</feature>
<dbReference type="KEGG" id="rdi:CMV14_09350"/>
<keyword evidence="3" id="KW-1185">Reference proteome</keyword>
<dbReference type="Proteomes" id="UP000218934">
    <property type="component" value="Unassembled WGS sequence"/>
</dbReference>
<evidence type="ECO:0000313" key="3">
    <source>
        <dbReference type="Proteomes" id="UP000218934"/>
    </source>
</evidence>
<sequence length="145" mass="16537">MPTPAENKDMVRRFIDAQSRNDLDTAWTMVDPSGSWWSLTERREISMASYIELWEKLITAQFPDGLVLEIHDITADENRVAVRAESHGTMDNGVPYNNIYFFQFDIGEDGRIVKGWEHGDTYHVRNTLRARHLDSIPASGGGLAR</sequence>
<accession>A0A2A4FW62</accession>
<dbReference type="EMBL" id="NWUF01000013">
    <property type="protein sequence ID" value="PCE41678.1"/>
    <property type="molecule type" value="Genomic_DNA"/>
</dbReference>
<comment type="caution">
    <text evidence="2">The sequence shown here is derived from an EMBL/GenBank/DDBJ whole genome shotgun (WGS) entry which is preliminary data.</text>
</comment>
<protein>
    <recommendedName>
        <fullName evidence="1">SnoaL-like domain-containing protein</fullName>
    </recommendedName>
</protein>
<dbReference type="AlphaFoldDB" id="A0A2A4FW62"/>
<dbReference type="RefSeq" id="WP_083215890.1">
    <property type="nucleotide sequence ID" value="NZ_CP023449.1"/>
</dbReference>
<gene>
    <name evidence="2" type="ORF">COO09_14275</name>
</gene>
<proteinExistence type="predicted"/>